<keyword evidence="9" id="KW-1185">Reference proteome</keyword>
<comment type="subcellular location">
    <subcellularLocation>
        <location evidence="1">Membrane</location>
        <topology evidence="1">Multi-pass membrane protein</topology>
    </subcellularLocation>
</comment>
<evidence type="ECO:0000256" key="6">
    <source>
        <dbReference type="SAM" id="Phobius"/>
    </source>
</evidence>
<feature type="region of interest" description="Disordered" evidence="5">
    <location>
        <begin position="164"/>
        <end position="194"/>
    </location>
</feature>
<evidence type="ECO:0000256" key="4">
    <source>
        <dbReference type="ARBA" id="ARBA00023136"/>
    </source>
</evidence>
<evidence type="ECO:0000313" key="8">
    <source>
        <dbReference type="EMBL" id="CAH2327541.1"/>
    </source>
</evidence>
<dbReference type="Pfam" id="PF07782">
    <property type="entry name" value="DC_STAMP"/>
    <property type="match status" value="1"/>
</dbReference>
<evidence type="ECO:0000256" key="5">
    <source>
        <dbReference type="SAM" id="MobiDB-lite"/>
    </source>
</evidence>
<dbReference type="GO" id="GO:0016874">
    <property type="term" value="F:ligase activity"/>
    <property type="evidence" value="ECO:0007669"/>
    <property type="project" value="UniProtKB-KW"/>
</dbReference>
<organism evidence="8 9">
    <name type="scientific">Pelobates cultripes</name>
    <name type="common">Western spadefoot toad</name>
    <dbReference type="NCBI Taxonomy" id="61616"/>
    <lineage>
        <taxon>Eukaryota</taxon>
        <taxon>Metazoa</taxon>
        <taxon>Chordata</taxon>
        <taxon>Craniata</taxon>
        <taxon>Vertebrata</taxon>
        <taxon>Euteleostomi</taxon>
        <taxon>Amphibia</taxon>
        <taxon>Batrachia</taxon>
        <taxon>Anura</taxon>
        <taxon>Pelobatoidea</taxon>
        <taxon>Pelobatidae</taxon>
        <taxon>Pelobates</taxon>
    </lineage>
</organism>
<proteinExistence type="predicted"/>
<keyword evidence="4 6" id="KW-0472">Membrane</keyword>
<evidence type="ECO:0000256" key="2">
    <source>
        <dbReference type="ARBA" id="ARBA00022692"/>
    </source>
</evidence>
<protein>
    <submittedName>
        <fullName evidence="8">E3 ubiquitin- ligase DCST1</fullName>
    </submittedName>
</protein>
<evidence type="ECO:0000256" key="1">
    <source>
        <dbReference type="ARBA" id="ARBA00004141"/>
    </source>
</evidence>
<evidence type="ECO:0000259" key="7">
    <source>
        <dbReference type="Pfam" id="PF07782"/>
    </source>
</evidence>
<feature type="compositionally biased region" description="Basic and acidic residues" evidence="5">
    <location>
        <begin position="174"/>
        <end position="191"/>
    </location>
</feature>
<feature type="domain" description="Dendritic cell-specific transmembrane protein-like" evidence="7">
    <location>
        <begin position="366"/>
        <end position="466"/>
    </location>
</feature>
<keyword evidence="2 6" id="KW-0812">Transmembrane</keyword>
<dbReference type="InterPro" id="IPR012858">
    <property type="entry name" value="DC_STAMP-like"/>
</dbReference>
<evidence type="ECO:0000313" key="9">
    <source>
        <dbReference type="Proteomes" id="UP001295444"/>
    </source>
</evidence>
<reference evidence="8" key="1">
    <citation type="submission" date="2022-03" db="EMBL/GenBank/DDBJ databases">
        <authorList>
            <person name="Alioto T."/>
            <person name="Alioto T."/>
            <person name="Gomez Garrido J."/>
        </authorList>
    </citation>
    <scope>NUCLEOTIDE SEQUENCE</scope>
</reference>
<dbReference type="PANTHER" id="PTHR21041">
    <property type="entry name" value="DENDRITIC CELL-SPECIFIC TRANSMEMBRANE PROTEIN"/>
    <property type="match status" value="1"/>
</dbReference>
<feature type="transmembrane region" description="Helical" evidence="6">
    <location>
        <begin position="337"/>
        <end position="357"/>
    </location>
</feature>
<sequence length="471" mass="54532">MDASLVIDMENVEEGEEKVRGRKKKRPNSRFYFALVHPLTLYELYKVKMLYAVTGTFALGWGTSPHFRCATLLIVPNILGKEGRAYLMIYVMASIYAGPISNLQHNLGEIAESFGCTVELQINNSRKLWKVMTVPLKAIVKNTIVRAKELKDDSNGIKEAFLETESEVEGTEGYDTKTEEEREKNEKESSKNKTLGTQKKFSVKSVLRCEYVVEQGVDRCKDWFDKKHDDCMRAIVIPILNSLLCLPMKFSFLCNLMYVVNAWCKQKIPIEENFGETFDKVDGTMNNMDNGFNTKEVVKKEEQSWLVGVGINPDKIKADIKENLNKKQSVMLKAGSFVQLVLSCTFVFLLFSAYRYIANYNGNIRFDNFYVTTYFRQIDARRKKRKKRTLLPLRKGEHINYVFPFKPKIQGPEMKTTMMEFMQCVPVLVFLMFSLITDWLLYHLLMIIRKHSHITYVFASKYELELVLGMT</sequence>
<dbReference type="PANTHER" id="PTHR21041:SF17">
    <property type="entry name" value="E3 UBIQUITIN-PROTEIN LIGASE DCST1"/>
    <property type="match status" value="1"/>
</dbReference>
<accession>A0AAD1TJ91</accession>
<dbReference type="InterPro" id="IPR051856">
    <property type="entry name" value="CSR-E3_Ligase_Protein"/>
</dbReference>
<keyword evidence="3 6" id="KW-1133">Transmembrane helix</keyword>
<dbReference type="GO" id="GO:0016020">
    <property type="term" value="C:membrane"/>
    <property type="evidence" value="ECO:0007669"/>
    <property type="project" value="UniProtKB-SubCell"/>
</dbReference>
<evidence type="ECO:0000256" key="3">
    <source>
        <dbReference type="ARBA" id="ARBA00022989"/>
    </source>
</evidence>
<dbReference type="AlphaFoldDB" id="A0AAD1TJ91"/>
<dbReference type="Pfam" id="PF26039">
    <property type="entry name" value="Dcst2"/>
    <property type="match status" value="1"/>
</dbReference>
<name>A0AAD1TJ91_PELCU</name>
<dbReference type="EMBL" id="OW240924">
    <property type="protein sequence ID" value="CAH2327541.1"/>
    <property type="molecule type" value="Genomic_DNA"/>
</dbReference>
<feature type="transmembrane region" description="Helical" evidence="6">
    <location>
        <begin position="425"/>
        <end position="445"/>
    </location>
</feature>
<dbReference type="Proteomes" id="UP001295444">
    <property type="component" value="Chromosome 13"/>
</dbReference>
<keyword evidence="8" id="KW-0436">Ligase</keyword>
<gene>
    <name evidence="8" type="ORF">PECUL_23A035533</name>
</gene>